<gene>
    <name evidence="2" type="ORF">H1D24_32875</name>
</gene>
<dbReference type="Proteomes" id="UP000545761">
    <property type="component" value="Unassembled WGS sequence"/>
</dbReference>
<dbReference type="GO" id="GO:0016020">
    <property type="term" value="C:membrane"/>
    <property type="evidence" value="ECO:0007669"/>
    <property type="project" value="UniProtKB-ARBA"/>
</dbReference>
<dbReference type="EMBL" id="JACEHE010000028">
    <property type="protein sequence ID" value="MBA2950454.1"/>
    <property type="molecule type" value="Genomic_DNA"/>
</dbReference>
<evidence type="ECO:0000256" key="1">
    <source>
        <dbReference type="SAM" id="MobiDB-lite"/>
    </source>
</evidence>
<evidence type="ECO:0000313" key="3">
    <source>
        <dbReference type="Proteomes" id="UP000545761"/>
    </source>
</evidence>
<proteinExistence type="predicted"/>
<name>A0A7W0DU19_9ACTN</name>
<evidence type="ECO:0000313" key="2">
    <source>
        <dbReference type="EMBL" id="MBA2950454.1"/>
    </source>
</evidence>
<organism evidence="2 3">
    <name type="scientific">Streptomyces himalayensis subsp. himalayensis</name>
    <dbReference type="NCBI Taxonomy" id="2756131"/>
    <lineage>
        <taxon>Bacteria</taxon>
        <taxon>Bacillati</taxon>
        <taxon>Actinomycetota</taxon>
        <taxon>Actinomycetes</taxon>
        <taxon>Kitasatosporales</taxon>
        <taxon>Streptomycetaceae</taxon>
        <taxon>Streptomyces</taxon>
        <taxon>Streptomyces himalayensis</taxon>
    </lineage>
</organism>
<protein>
    <submittedName>
        <fullName evidence="2">Twin-arginine translocase TatA/TatE family subunit</fullName>
    </submittedName>
</protein>
<comment type="caution">
    <text evidence="2">The sequence shown here is derived from an EMBL/GenBank/DDBJ whole genome shotgun (WGS) entry which is preliminary data.</text>
</comment>
<accession>A0A7W0DU19</accession>
<dbReference type="AlphaFoldDB" id="A0A7W0DU19"/>
<dbReference type="GO" id="GO:0015031">
    <property type="term" value="P:protein transport"/>
    <property type="evidence" value="ECO:0007669"/>
    <property type="project" value="UniProtKB-KW"/>
</dbReference>
<reference evidence="2 3" key="1">
    <citation type="submission" date="2020-07" db="EMBL/GenBank/DDBJ databases">
        <title>Streptomyces isolated from Indian soil.</title>
        <authorList>
            <person name="Mandal S."/>
            <person name="Maiti P.K."/>
        </authorList>
    </citation>
    <scope>NUCLEOTIDE SEQUENCE [LARGE SCALE GENOMIC DNA]</scope>
    <source>
        <strain evidence="2 3">PSKA28</strain>
    </source>
</reference>
<feature type="region of interest" description="Disordered" evidence="1">
    <location>
        <begin position="32"/>
        <end position="68"/>
    </location>
</feature>
<sequence length="68" mass="7200">MILLALAAVLAVKRLTDLTRSAGKTAHIFKSESKALKQDEPGQGSASQPGTRIVSGQIVEDGERPSRL</sequence>